<evidence type="ECO:0000313" key="2">
    <source>
        <dbReference type="EMBL" id="KAF0926605.1"/>
    </source>
</evidence>
<proteinExistence type="predicted"/>
<sequence>MLEILNWFPLLLLLTVGYGPYLGKKLDLACMDGRKWHCLEKAAPDSKYIERHMPICWWWNRQRSQWKSSQQSMLYTPC</sequence>
<name>A0A6G1EPU2_9ORYZ</name>
<reference evidence="2 3" key="1">
    <citation type="submission" date="2019-11" db="EMBL/GenBank/DDBJ databases">
        <title>Whole genome sequence of Oryza granulata.</title>
        <authorList>
            <person name="Li W."/>
        </authorList>
    </citation>
    <scope>NUCLEOTIDE SEQUENCE [LARGE SCALE GENOMIC DNA]</scope>
    <source>
        <strain evidence="3">cv. Menghai</strain>
        <tissue evidence="2">Leaf</tissue>
    </source>
</reference>
<protein>
    <submittedName>
        <fullName evidence="2">Uncharacterized protein</fullName>
    </submittedName>
</protein>
<accession>A0A6G1EPU2</accession>
<dbReference type="Proteomes" id="UP000479710">
    <property type="component" value="Unassembled WGS sequence"/>
</dbReference>
<keyword evidence="1" id="KW-0732">Signal</keyword>
<keyword evidence="3" id="KW-1185">Reference proteome</keyword>
<gene>
    <name evidence="2" type="ORF">E2562_026990</name>
</gene>
<feature type="chain" id="PRO_5026304434" evidence="1">
    <location>
        <begin position="24"/>
        <end position="78"/>
    </location>
</feature>
<feature type="signal peptide" evidence="1">
    <location>
        <begin position="1"/>
        <end position="23"/>
    </location>
</feature>
<organism evidence="2 3">
    <name type="scientific">Oryza meyeriana var. granulata</name>
    <dbReference type="NCBI Taxonomy" id="110450"/>
    <lineage>
        <taxon>Eukaryota</taxon>
        <taxon>Viridiplantae</taxon>
        <taxon>Streptophyta</taxon>
        <taxon>Embryophyta</taxon>
        <taxon>Tracheophyta</taxon>
        <taxon>Spermatophyta</taxon>
        <taxon>Magnoliopsida</taxon>
        <taxon>Liliopsida</taxon>
        <taxon>Poales</taxon>
        <taxon>Poaceae</taxon>
        <taxon>BOP clade</taxon>
        <taxon>Oryzoideae</taxon>
        <taxon>Oryzeae</taxon>
        <taxon>Oryzinae</taxon>
        <taxon>Oryza</taxon>
        <taxon>Oryza meyeriana</taxon>
    </lineage>
</organism>
<dbReference type="AlphaFoldDB" id="A0A6G1EPU2"/>
<dbReference type="EMBL" id="SPHZ02000003">
    <property type="protein sequence ID" value="KAF0926605.1"/>
    <property type="molecule type" value="Genomic_DNA"/>
</dbReference>
<evidence type="ECO:0000256" key="1">
    <source>
        <dbReference type="SAM" id="SignalP"/>
    </source>
</evidence>
<evidence type="ECO:0000313" key="3">
    <source>
        <dbReference type="Proteomes" id="UP000479710"/>
    </source>
</evidence>
<comment type="caution">
    <text evidence="2">The sequence shown here is derived from an EMBL/GenBank/DDBJ whole genome shotgun (WGS) entry which is preliminary data.</text>
</comment>